<sequence length="323" mass="37168">MWILFEGDPNPTKLKADISEVKDLDDLKYIPKNEIEILKDVKPPNIIFFDCNDCIKSIRPDTLLKPLADNKTAISPLIVRYPVSDSSNAIKNEYQLMNLLAQTKPNESNERVLNLKIRITEKKKAFGDWSFKEIAREIYKNDLRTMRRFNIEDLPQLDPPIGEEEIDKQLKDKALIFKNCVNTNGATVREYISIFITIAVKHIQKHKDPTTTLSVESELEGTRGYGNLDYEIDINDVLVLVIEAKNLDIEKLTTGHIWRFIQWFGTLQFPKAGISPEIECNLCDYQKAKKVVSYIAQLLQAQAYALRNRNDENEGQGNKRNKP</sequence>
<keyword evidence="2" id="KW-1185">Reference proteome</keyword>
<comment type="caution">
    <text evidence="1">The sequence shown here is derived from an EMBL/GenBank/DDBJ whole genome shotgun (WGS) entry which is preliminary data.</text>
</comment>
<evidence type="ECO:0000313" key="1">
    <source>
        <dbReference type="EMBL" id="KAF0466803.1"/>
    </source>
</evidence>
<proteinExistence type="predicted"/>
<name>A0A8H3XI34_GIGMA</name>
<dbReference type="EMBL" id="WTPW01000960">
    <property type="protein sequence ID" value="KAF0466803.1"/>
    <property type="molecule type" value="Genomic_DNA"/>
</dbReference>
<dbReference type="Proteomes" id="UP000439903">
    <property type="component" value="Unassembled WGS sequence"/>
</dbReference>
<gene>
    <name evidence="1" type="ORF">F8M41_026093</name>
</gene>
<dbReference type="OrthoDB" id="2405175at2759"/>
<protein>
    <submittedName>
        <fullName evidence="1">Uncharacterized protein</fullName>
    </submittedName>
</protein>
<dbReference type="AlphaFoldDB" id="A0A8H3XI34"/>
<organism evidence="1 2">
    <name type="scientific">Gigaspora margarita</name>
    <dbReference type="NCBI Taxonomy" id="4874"/>
    <lineage>
        <taxon>Eukaryota</taxon>
        <taxon>Fungi</taxon>
        <taxon>Fungi incertae sedis</taxon>
        <taxon>Mucoromycota</taxon>
        <taxon>Glomeromycotina</taxon>
        <taxon>Glomeromycetes</taxon>
        <taxon>Diversisporales</taxon>
        <taxon>Gigasporaceae</taxon>
        <taxon>Gigaspora</taxon>
    </lineage>
</organism>
<reference evidence="1 2" key="1">
    <citation type="journal article" date="2019" name="Environ. Microbiol.">
        <title>At the nexus of three kingdoms: the genome of the mycorrhizal fungus Gigaspora margarita provides insights into plant, endobacterial and fungal interactions.</title>
        <authorList>
            <person name="Venice F."/>
            <person name="Ghignone S."/>
            <person name="Salvioli di Fossalunga A."/>
            <person name="Amselem J."/>
            <person name="Novero M."/>
            <person name="Xianan X."/>
            <person name="Sedzielewska Toro K."/>
            <person name="Morin E."/>
            <person name="Lipzen A."/>
            <person name="Grigoriev I.V."/>
            <person name="Henrissat B."/>
            <person name="Martin F.M."/>
            <person name="Bonfante P."/>
        </authorList>
    </citation>
    <scope>NUCLEOTIDE SEQUENCE [LARGE SCALE GENOMIC DNA]</scope>
    <source>
        <strain evidence="1 2">BEG34</strain>
    </source>
</reference>
<evidence type="ECO:0000313" key="2">
    <source>
        <dbReference type="Proteomes" id="UP000439903"/>
    </source>
</evidence>
<accession>A0A8H3XI34</accession>